<keyword evidence="1" id="KW-0812">Transmembrane</keyword>
<feature type="transmembrane region" description="Helical" evidence="1">
    <location>
        <begin position="385"/>
        <end position="404"/>
    </location>
</feature>
<dbReference type="EMBL" id="CAJJDO010000057">
    <property type="protein sequence ID" value="CAD8172484.1"/>
    <property type="molecule type" value="Genomic_DNA"/>
</dbReference>
<reference evidence="2" key="1">
    <citation type="submission" date="2021-01" db="EMBL/GenBank/DDBJ databases">
        <authorList>
            <consortium name="Genoscope - CEA"/>
            <person name="William W."/>
        </authorList>
    </citation>
    <scope>NUCLEOTIDE SEQUENCE</scope>
</reference>
<name>A0A8S1V6L8_9CILI</name>
<keyword evidence="3" id="KW-1185">Reference proteome</keyword>
<keyword evidence="1" id="KW-0472">Membrane</keyword>
<dbReference type="AlphaFoldDB" id="A0A8S1V6L8"/>
<gene>
    <name evidence="2" type="ORF">PPENT_87.1.T0570116</name>
</gene>
<evidence type="ECO:0000313" key="3">
    <source>
        <dbReference type="Proteomes" id="UP000689195"/>
    </source>
</evidence>
<sequence>MKIFKSIFKNKKEEANLDIKVEYSSIYDGNSQTVQLEDIKAIIQNEKKRKLLFSRQTTSILEELKVLYTIHMMVIADQINDLDQVTQCFQQGKIIFGKPQDQRNLKTCQANHTVTLQTQQQQQTIVYLNSSEFPSQFDDIEKELTKLYYSYLQRAVNNCDIYYSSQRMQYPYQDEHNNRRVQYLWLFKLLNLLNFKLAMIPYIQKIISKQLQISNIVKDITILIYKDCINEYLFFKKEVEEQLEFYSQFSVKDAISFYELYTQLKFITDRLKLFHNIRSLFIKHEKIKEFNWFVLDKQLEKDIETYIQKAKLINTTQFKNSLQVPTQKAAYEHLSKQLLLPKPQKKKDFITNIDKNQDLIYFYIKQIIYLYIFNMIIQIQLKIQVAYNSKLIFIFILIIFYLMISSNQNDFRQFSQVVEVSLNNIDQSQNLYDRFQSINTENEFEEQNQIVSVESIRIPFNKLDFIQQPITPMKIMPGYIKKINNSYKFYIFDLMLLDATKIGLLNQKFIINSESKALVGKIKIFDNGKLYVFQDGGMSPKKCTNQSFYRKYLGSICKQNELKCHIPKINQLNNQIYSYSPVYFKKNKEIIQQNNQFFEFYNIFKFKKQNLWSIIYKKELTSDQFLIKIQKIDEKTFEVLYTTPINHLQAFQISISVIQIIS</sequence>
<comment type="caution">
    <text evidence="2">The sequence shown here is derived from an EMBL/GenBank/DDBJ whole genome shotgun (WGS) entry which is preliminary data.</text>
</comment>
<proteinExistence type="predicted"/>
<accession>A0A8S1V6L8</accession>
<evidence type="ECO:0000256" key="1">
    <source>
        <dbReference type="SAM" id="Phobius"/>
    </source>
</evidence>
<evidence type="ECO:0000313" key="2">
    <source>
        <dbReference type="EMBL" id="CAD8172484.1"/>
    </source>
</evidence>
<keyword evidence="1" id="KW-1133">Transmembrane helix</keyword>
<dbReference type="OrthoDB" id="307915at2759"/>
<feature type="transmembrane region" description="Helical" evidence="1">
    <location>
        <begin position="359"/>
        <end position="379"/>
    </location>
</feature>
<organism evidence="2 3">
    <name type="scientific">Paramecium pentaurelia</name>
    <dbReference type="NCBI Taxonomy" id="43138"/>
    <lineage>
        <taxon>Eukaryota</taxon>
        <taxon>Sar</taxon>
        <taxon>Alveolata</taxon>
        <taxon>Ciliophora</taxon>
        <taxon>Intramacronucleata</taxon>
        <taxon>Oligohymenophorea</taxon>
        <taxon>Peniculida</taxon>
        <taxon>Parameciidae</taxon>
        <taxon>Paramecium</taxon>
    </lineage>
</organism>
<evidence type="ECO:0008006" key="4">
    <source>
        <dbReference type="Google" id="ProtNLM"/>
    </source>
</evidence>
<dbReference type="Proteomes" id="UP000689195">
    <property type="component" value="Unassembled WGS sequence"/>
</dbReference>
<protein>
    <recommendedName>
        <fullName evidence="4">Transmembrane protein</fullName>
    </recommendedName>
</protein>